<dbReference type="EMBL" id="AP009552">
    <property type="protein sequence ID" value="BAG00992.1"/>
    <property type="molecule type" value="Genomic_DNA"/>
</dbReference>
<gene>
    <name evidence="1" type="ordered locus">MAE_11700</name>
</gene>
<protein>
    <submittedName>
        <fullName evidence="1">Uncharacterized protein</fullName>
    </submittedName>
</protein>
<dbReference type="KEGG" id="mar:MAE_11700"/>
<dbReference type="Proteomes" id="UP000001510">
    <property type="component" value="Chromosome"/>
</dbReference>
<dbReference type="PaxDb" id="449447-MAE_11700"/>
<dbReference type="EnsemblBacteria" id="BAG00992">
    <property type="protein sequence ID" value="BAG00992"/>
    <property type="gene ID" value="MAE_11700"/>
</dbReference>
<reference evidence="1 2" key="1">
    <citation type="journal article" date="2007" name="DNA Res.">
        <title>Complete genomic structure of the bloom-forming toxic cyanobacterium Microcystis aeruginosa NIES-843.</title>
        <authorList>
            <person name="Kaneko T."/>
            <person name="Nakajima N."/>
            <person name="Okamoto S."/>
            <person name="Suzuki I."/>
            <person name="Tanabe Y."/>
            <person name="Tamaoki M."/>
            <person name="Nakamura Y."/>
            <person name="Kasai F."/>
            <person name="Watanabe A."/>
            <person name="Kawashima K."/>
            <person name="Kishida Y."/>
            <person name="Ono A."/>
            <person name="Shimizu Y."/>
            <person name="Takahashi C."/>
            <person name="Minami C."/>
            <person name="Fujishiro T."/>
            <person name="Kohara M."/>
            <person name="Katoh M."/>
            <person name="Nakazaki N."/>
            <person name="Nakayama S."/>
            <person name="Yamada M."/>
            <person name="Tabata S."/>
            <person name="Watanabe M.M."/>
        </authorList>
    </citation>
    <scope>NUCLEOTIDE SEQUENCE [LARGE SCALE GENOMIC DNA]</scope>
    <source>
        <strain evidence="2">NIES-843 / IAM M-247</strain>
    </source>
</reference>
<dbReference type="HOGENOM" id="CLU_1738391_0_0_3"/>
<proteinExistence type="predicted"/>
<evidence type="ECO:0000313" key="2">
    <source>
        <dbReference type="Proteomes" id="UP000001510"/>
    </source>
</evidence>
<organism evidence="1 2">
    <name type="scientific">Microcystis aeruginosa (strain NIES-843 / IAM M-2473)</name>
    <dbReference type="NCBI Taxonomy" id="449447"/>
    <lineage>
        <taxon>Bacteria</taxon>
        <taxon>Bacillati</taxon>
        <taxon>Cyanobacteriota</taxon>
        <taxon>Cyanophyceae</taxon>
        <taxon>Oscillatoriophycideae</taxon>
        <taxon>Chroococcales</taxon>
        <taxon>Microcystaceae</taxon>
        <taxon>Microcystis</taxon>
    </lineage>
</organism>
<keyword evidence="2" id="KW-1185">Reference proteome</keyword>
<evidence type="ECO:0000313" key="1">
    <source>
        <dbReference type="EMBL" id="BAG00992.1"/>
    </source>
</evidence>
<sequence>MQLFLLINILHNSYQVSKRATPLLPNHYPNPIPNSCIPSPVSESPVSESPVSESPVSTRKLILHDYLGSAEKVFPGGRVWGVGCGVWGFTGFEEANYLIFREKVPEFSPRSPQWPALFEGKKVQKSYPTRFLDLFSRPYLVIWKESPVTA</sequence>
<accession>B0JSU8</accession>
<dbReference type="AlphaFoldDB" id="B0JSU8"/>
<name>B0JSU8_MICAN</name>